<protein>
    <submittedName>
        <fullName evidence="2">Uncharacterized protein</fullName>
    </submittedName>
</protein>
<keyword evidence="3" id="KW-1185">Reference proteome</keyword>
<dbReference type="AlphaFoldDB" id="A0AA36G8P8"/>
<proteinExistence type="predicted"/>
<sequence>MAFDRLGKVLFVLDVLIVVYIFWATVQKLGERPPFHLPDVPDLPPIGPGRYCQTDGCKLSAKTFVGID</sequence>
<evidence type="ECO:0000256" key="1">
    <source>
        <dbReference type="SAM" id="Phobius"/>
    </source>
</evidence>
<evidence type="ECO:0000313" key="2">
    <source>
        <dbReference type="EMBL" id="CAJ0584103.1"/>
    </source>
</evidence>
<feature type="non-terminal residue" evidence="2">
    <location>
        <position position="1"/>
    </location>
</feature>
<keyword evidence="1" id="KW-0472">Membrane</keyword>
<feature type="transmembrane region" description="Helical" evidence="1">
    <location>
        <begin position="6"/>
        <end position="26"/>
    </location>
</feature>
<gene>
    <name evidence="2" type="ORF">MSPICULIGERA_LOCUS22165</name>
</gene>
<comment type="caution">
    <text evidence="2">The sequence shown here is derived from an EMBL/GenBank/DDBJ whole genome shotgun (WGS) entry which is preliminary data.</text>
</comment>
<organism evidence="2 3">
    <name type="scientific">Mesorhabditis spiculigera</name>
    <dbReference type="NCBI Taxonomy" id="96644"/>
    <lineage>
        <taxon>Eukaryota</taxon>
        <taxon>Metazoa</taxon>
        <taxon>Ecdysozoa</taxon>
        <taxon>Nematoda</taxon>
        <taxon>Chromadorea</taxon>
        <taxon>Rhabditida</taxon>
        <taxon>Rhabditina</taxon>
        <taxon>Rhabditomorpha</taxon>
        <taxon>Rhabditoidea</taxon>
        <taxon>Rhabditidae</taxon>
        <taxon>Mesorhabditinae</taxon>
        <taxon>Mesorhabditis</taxon>
    </lineage>
</organism>
<name>A0AA36G8P8_9BILA</name>
<dbReference type="Proteomes" id="UP001177023">
    <property type="component" value="Unassembled WGS sequence"/>
</dbReference>
<keyword evidence="1" id="KW-1133">Transmembrane helix</keyword>
<accession>A0AA36G8P8</accession>
<reference evidence="2" key="1">
    <citation type="submission" date="2023-06" db="EMBL/GenBank/DDBJ databases">
        <authorList>
            <person name="Delattre M."/>
        </authorList>
    </citation>
    <scope>NUCLEOTIDE SEQUENCE</scope>
    <source>
        <strain evidence="2">AF72</strain>
    </source>
</reference>
<evidence type="ECO:0000313" key="3">
    <source>
        <dbReference type="Proteomes" id="UP001177023"/>
    </source>
</evidence>
<dbReference type="EMBL" id="CATQJA010002681">
    <property type="protein sequence ID" value="CAJ0584103.1"/>
    <property type="molecule type" value="Genomic_DNA"/>
</dbReference>
<keyword evidence="1" id="KW-0812">Transmembrane</keyword>